<dbReference type="CDD" id="cd08981">
    <property type="entry name" value="GH43_Bt1873-like"/>
    <property type="match status" value="1"/>
</dbReference>
<dbReference type="Gene3D" id="2.115.10.20">
    <property type="entry name" value="Glycosyl hydrolase domain, family 43"/>
    <property type="match status" value="1"/>
</dbReference>
<evidence type="ECO:0000313" key="8">
    <source>
        <dbReference type="Proteomes" id="UP000442105"/>
    </source>
</evidence>
<proteinExistence type="inferred from homology"/>
<dbReference type="InterPro" id="IPR050727">
    <property type="entry name" value="GH43_arabinanases"/>
</dbReference>
<comment type="pathway">
    <text evidence="1">Glycan metabolism; L-arabinan degradation.</text>
</comment>
<comment type="caution">
    <text evidence="7">The sequence shown here is derived from an EMBL/GenBank/DDBJ whole genome shotgun (WGS) entry which is preliminary data.</text>
</comment>
<feature type="site" description="Important for catalytic activity, responsible for pKa modulation of the active site Glu and correct orientation of both the proton donor and substrate" evidence="5">
    <location>
        <position position="134"/>
    </location>
</feature>
<evidence type="ECO:0000256" key="5">
    <source>
        <dbReference type="PIRSR" id="PIRSR606710-2"/>
    </source>
</evidence>
<dbReference type="Proteomes" id="UP000442105">
    <property type="component" value="Unassembled WGS sequence"/>
</dbReference>
<keyword evidence="4 6" id="KW-0326">Glycosidase</keyword>
<dbReference type="InterPro" id="IPR023296">
    <property type="entry name" value="Glyco_hydro_beta-prop_sf"/>
</dbReference>
<name>A0AA90UGY5_9BACT</name>
<dbReference type="SUPFAM" id="SSF75005">
    <property type="entry name" value="Arabinanase/levansucrase/invertase"/>
    <property type="match status" value="1"/>
</dbReference>
<evidence type="ECO:0000313" key="7">
    <source>
        <dbReference type="EMBL" id="MQN13707.1"/>
    </source>
</evidence>
<dbReference type="RefSeq" id="WP_153129203.1">
    <property type="nucleotide sequence ID" value="NZ_VZCW01000333.1"/>
</dbReference>
<evidence type="ECO:0000256" key="4">
    <source>
        <dbReference type="ARBA" id="ARBA00023295"/>
    </source>
</evidence>
<dbReference type="PANTHER" id="PTHR43301">
    <property type="entry name" value="ARABINAN ENDO-1,5-ALPHA-L-ARABINOSIDASE"/>
    <property type="match status" value="1"/>
</dbReference>
<dbReference type="EMBL" id="VZCW01000333">
    <property type="protein sequence ID" value="MQN13707.1"/>
    <property type="molecule type" value="Genomic_DNA"/>
</dbReference>
<dbReference type="InterPro" id="IPR006710">
    <property type="entry name" value="Glyco_hydro_43"/>
</dbReference>
<dbReference type="Pfam" id="PF04616">
    <property type="entry name" value="Glyco_hydro_43"/>
    <property type="match status" value="1"/>
</dbReference>
<keyword evidence="3 6" id="KW-0378">Hydrolase</keyword>
<evidence type="ECO:0000256" key="2">
    <source>
        <dbReference type="ARBA" id="ARBA00009865"/>
    </source>
</evidence>
<reference evidence="8" key="1">
    <citation type="submission" date="2019-09" db="EMBL/GenBank/DDBJ databases">
        <title>Distinct polysaccharide growth profiles of human intestinal Prevotella copri isolates.</title>
        <authorList>
            <person name="Fehlner-Peach H."/>
            <person name="Magnabosco C."/>
            <person name="Raghavan V."/>
            <person name="Scher J.U."/>
            <person name="Tett A."/>
            <person name="Cox L.M."/>
            <person name="Gottsegen C."/>
            <person name="Watters A."/>
            <person name="Wiltshire- Gordon J.D."/>
            <person name="Segata N."/>
            <person name="Bonneau R."/>
            <person name="Littman D.R."/>
        </authorList>
    </citation>
    <scope>NUCLEOTIDE SEQUENCE [LARGE SCALE GENOMIC DNA]</scope>
    <source>
        <strain evidence="8">iAQ1179</strain>
    </source>
</reference>
<accession>A0AA90UGY5</accession>
<gene>
    <name evidence="7" type="ORF">F7D95_13095</name>
</gene>
<protein>
    <submittedName>
        <fullName evidence="7">Family 43 glycosylhydrolase</fullName>
    </submittedName>
</protein>
<evidence type="ECO:0000256" key="6">
    <source>
        <dbReference type="RuleBase" id="RU361187"/>
    </source>
</evidence>
<dbReference type="GO" id="GO:0005975">
    <property type="term" value="P:carbohydrate metabolic process"/>
    <property type="evidence" value="ECO:0007669"/>
    <property type="project" value="InterPro"/>
</dbReference>
<comment type="similarity">
    <text evidence="2 6">Belongs to the glycosyl hydrolase 43 family.</text>
</comment>
<organism evidence="7 8">
    <name type="scientific">Segatella copri</name>
    <dbReference type="NCBI Taxonomy" id="165179"/>
    <lineage>
        <taxon>Bacteria</taxon>
        <taxon>Pseudomonadati</taxon>
        <taxon>Bacteroidota</taxon>
        <taxon>Bacteroidia</taxon>
        <taxon>Bacteroidales</taxon>
        <taxon>Prevotellaceae</taxon>
        <taxon>Segatella</taxon>
    </lineage>
</organism>
<dbReference type="PANTHER" id="PTHR43301:SF3">
    <property type="entry name" value="ARABINAN ENDO-1,5-ALPHA-L-ARABINOSIDASE A-RELATED"/>
    <property type="match status" value="1"/>
</dbReference>
<sequence length="310" mass="35252">MSVSQQIPLDSIQLSDPCILADKATHTYYMTGTGGMMWTSKDLKYWEGPKKVAEIDPQSWMGPKPAIWAAELHQYQGKYYYFATFTNPAVIIDEVKGNKIERRACQVLVSDQAAGPYRPFGDATYLPANQPTLDGTFWIDKDGKPYMVYCGEWLQNWNGTIEKIRLKSDLSGTIGKGKVLFRASDSPWSKEKNEKGEIVPNKVTDGPWLFRTKTGKLGMLWTSWVYNVYTQGVAYSKSGTLDGPWIQEKESITPPNFGHSMLFQTFEGQWLMSVHSHYVDSQGRYIRVPHLFKVNLDGDKLKVEGEYKTK</sequence>
<dbReference type="GO" id="GO:0004553">
    <property type="term" value="F:hydrolase activity, hydrolyzing O-glycosyl compounds"/>
    <property type="evidence" value="ECO:0007669"/>
    <property type="project" value="InterPro"/>
</dbReference>
<evidence type="ECO:0000256" key="1">
    <source>
        <dbReference type="ARBA" id="ARBA00004834"/>
    </source>
</evidence>
<dbReference type="AlphaFoldDB" id="A0AA90UGY5"/>
<evidence type="ECO:0000256" key="3">
    <source>
        <dbReference type="ARBA" id="ARBA00022801"/>
    </source>
</evidence>